<evidence type="ECO:0008006" key="3">
    <source>
        <dbReference type="Google" id="ProtNLM"/>
    </source>
</evidence>
<dbReference type="EMBL" id="JANBUY010000135">
    <property type="protein sequence ID" value="KAJ2863140.1"/>
    <property type="molecule type" value="Genomic_DNA"/>
</dbReference>
<reference evidence="1" key="1">
    <citation type="submission" date="2022-07" db="EMBL/GenBank/DDBJ databases">
        <title>Phylogenomic reconstructions and comparative analyses of Kickxellomycotina fungi.</title>
        <authorList>
            <person name="Reynolds N.K."/>
            <person name="Stajich J.E."/>
            <person name="Barry K."/>
            <person name="Grigoriev I.V."/>
            <person name="Crous P."/>
            <person name="Smith M.E."/>
        </authorList>
    </citation>
    <scope>NUCLEOTIDE SEQUENCE</scope>
    <source>
        <strain evidence="1">RSA 476</strain>
    </source>
</reference>
<accession>A0A9W8IGP2</accession>
<protein>
    <recommendedName>
        <fullName evidence="3">F-box domain-containing protein</fullName>
    </recommendedName>
</protein>
<gene>
    <name evidence="1" type="ORF">GGH94_003804</name>
</gene>
<comment type="caution">
    <text evidence="1">The sequence shown here is derived from an EMBL/GenBank/DDBJ whole genome shotgun (WGS) entry which is preliminary data.</text>
</comment>
<keyword evidence="2" id="KW-1185">Reference proteome</keyword>
<evidence type="ECO:0000313" key="2">
    <source>
        <dbReference type="Proteomes" id="UP001140074"/>
    </source>
</evidence>
<sequence>MAHINDLPDKVLELILYYAVATLEKTLSEWKAKLPLVAVCRTWTKLAIPTVFYQVYVEVEALHSNTRPSWTSNAGFLISRGCILAARRLTIEFADRVTPECLHSIALKILQLDRVDWQHVNTLTVTGPSSVHEYYQHIPGTVEASEADIARAMQYFGRNLRNVTELNLAYSNGGSSGECICFSLAKVYSGQLQIHRVSKYNLFGFVNFSRNIKVLELRLDSSAAHVLPSICGETLRVLRLYNAPRNFAWHHFRYNIFVRPIVFHQLTIFHLSYLREDKDQALTEDEIQDKVASGAHNCDQLSFPALKQLSIAYCTPDCDLLYADLPFPKLEKVKLAGYINNIRYCSRLKLTWIRDLHVEIFPCSFGNAAGINRATNHLFTNIGIGRSASLLVFADEFILDTDVLRWTNLTKLFIRRVNYATACKAIGRLPNLCELIIHNLQFGDMATNSLTADSSLFLNADPMLTWGEKLAILSVSIFEGDCPLAGCMDGIQDLILHAGALKDLGVPGPTKQLVAAFIDVYKDRYPHLANMQLDVAKPFLGHLN</sequence>
<organism evidence="1 2">
    <name type="scientific">Coemansia aciculifera</name>
    <dbReference type="NCBI Taxonomy" id="417176"/>
    <lineage>
        <taxon>Eukaryota</taxon>
        <taxon>Fungi</taxon>
        <taxon>Fungi incertae sedis</taxon>
        <taxon>Zoopagomycota</taxon>
        <taxon>Kickxellomycotina</taxon>
        <taxon>Kickxellomycetes</taxon>
        <taxon>Kickxellales</taxon>
        <taxon>Kickxellaceae</taxon>
        <taxon>Coemansia</taxon>
    </lineage>
</organism>
<evidence type="ECO:0000313" key="1">
    <source>
        <dbReference type="EMBL" id="KAJ2863140.1"/>
    </source>
</evidence>
<proteinExistence type="predicted"/>
<dbReference type="AlphaFoldDB" id="A0A9W8IGP2"/>
<name>A0A9W8IGP2_9FUNG</name>
<dbReference type="SUPFAM" id="SSF52047">
    <property type="entry name" value="RNI-like"/>
    <property type="match status" value="1"/>
</dbReference>
<dbReference type="Proteomes" id="UP001140074">
    <property type="component" value="Unassembled WGS sequence"/>
</dbReference>